<sequence length="57" mass="6561">MLETQLDRMVSEKVNELFNETLRPMIYWVRLGTSVPNLGKRIMRVNEGVMGSPRPGI</sequence>
<reference evidence="1" key="1">
    <citation type="submission" date="2023-07" db="EMBL/GenBank/DDBJ databases">
        <title>Bifidobacterium aquikefiriaerophilum sp. nov. and Bifidobacterium eccum sp. nov., isolated from water kefir.</title>
        <authorList>
            <person name="Breselge S."/>
            <person name="Bellassi P."/>
            <person name="Barcenilla C."/>
            <person name="Alvarez-Ordonez A."/>
            <person name="Morelli L."/>
            <person name="Cotter P.D."/>
        </authorList>
    </citation>
    <scope>NUCLEOTIDE SEQUENCE</scope>
    <source>
        <strain evidence="1">WK041_4_12</strain>
    </source>
</reference>
<protein>
    <submittedName>
        <fullName evidence="1">Uncharacterized protein</fullName>
    </submittedName>
</protein>
<organism evidence="1">
    <name type="scientific">Bifidobacterium aquikefiricola</name>
    <dbReference type="NCBI Taxonomy" id="3059038"/>
    <lineage>
        <taxon>Bacteria</taxon>
        <taxon>Bacillati</taxon>
        <taxon>Actinomycetota</taxon>
        <taxon>Actinomycetes</taxon>
        <taxon>Bifidobacteriales</taxon>
        <taxon>Bifidobacteriaceae</taxon>
        <taxon>Bifidobacterium</taxon>
    </lineage>
</organism>
<name>A0AB39U5G7_9BIFI</name>
<dbReference type="EMBL" id="CP129674">
    <property type="protein sequence ID" value="XDS44049.1"/>
    <property type="molecule type" value="Genomic_DNA"/>
</dbReference>
<gene>
    <name evidence="1" type="ORF">QN215_07175</name>
</gene>
<evidence type="ECO:0000313" key="1">
    <source>
        <dbReference type="EMBL" id="XDS44049.1"/>
    </source>
</evidence>
<dbReference type="KEGG" id="baqk:QN215_07175"/>
<dbReference type="RefSeq" id="WP_369343645.1">
    <property type="nucleotide sequence ID" value="NZ_CP129674.1"/>
</dbReference>
<dbReference type="AlphaFoldDB" id="A0AB39U5G7"/>
<proteinExistence type="predicted"/>
<accession>A0AB39U5G7</accession>